<dbReference type="PANTHER" id="PTHR47826">
    <property type="entry name" value="OS03G0164700 PROTEIN"/>
    <property type="match status" value="1"/>
</dbReference>
<dbReference type="Pfam" id="PF00294">
    <property type="entry name" value="PfkB"/>
    <property type="match status" value="1"/>
</dbReference>
<dbReference type="Gene3D" id="3.40.1190.20">
    <property type="match status" value="1"/>
</dbReference>
<dbReference type="SUPFAM" id="SSF53613">
    <property type="entry name" value="Ribokinase-like"/>
    <property type="match status" value="1"/>
</dbReference>
<dbReference type="InterPro" id="IPR011611">
    <property type="entry name" value="PfkB_dom"/>
</dbReference>
<protein>
    <submittedName>
        <fullName evidence="3">5-dehydro-2-deoxygluconokinase 1</fullName>
    </submittedName>
</protein>
<keyword evidence="3" id="KW-0808">Transferase</keyword>
<proteinExistence type="predicted"/>
<feature type="region of interest" description="Disordered" evidence="1">
    <location>
        <begin position="1"/>
        <end position="49"/>
    </location>
</feature>
<dbReference type="PANTHER" id="PTHR47826:SF1">
    <property type="entry name" value="OS03G0164700 PROTEIN"/>
    <property type="match status" value="1"/>
</dbReference>
<sequence length="519" mass="56336">LVANPFPGHPRGGSSWSPLTSMPLQTLKPPFPQPPRDPCLASRGQPDGHVLQLPLPRPSRAASPLRGTVSPAFGNLSYPPSRIRCGVVRWSQDRRWEQPESVGEDGNGKGGPFKTTDVATLGNLCVDIVLNVPSLPPASREERRAYLERLSASPPDQKFWEAGGNCNLAIAAARLGLHCIALGHVGNEIYGRFLQDVLQNEGIGMVGMNEDTEAARQYSASYETLLCWVLVDPLQRHGFCSRADFSRDPAFSWLKKFTGKVQMAIRQSKILFCNGYVFDELSPELIVSALDCAITAGTTVFFDPGPRGRTLSIGTPEEKSALELFLRFSDVLLLTSDEAESLTGVQSPILAGQELIKKGTRTRWVVIKMGPRGSILITKSSISCAPAFKVSVLDTVGCGDSFTAAVAFGYLHNMPKISTLALANAVGAATATGCGAGRNVANLDKVLELLRLSNLNDDCQFWNNLLEDVPDCNEIFLMSKSFINGRKDHVSYVSLQTLVSELTRKLKKGECVFLNGLSE</sequence>
<gene>
    <name evidence="3" type="primary">iolC1</name>
    <name evidence="3" type="ORF">g.64590</name>
</gene>
<dbReference type="EMBL" id="GDJX01007100">
    <property type="protein sequence ID" value="JAT60836.1"/>
    <property type="molecule type" value="Transcribed_RNA"/>
</dbReference>
<organism evidence="3">
    <name type="scientific">Anthurium amnicola</name>
    <dbReference type="NCBI Taxonomy" id="1678845"/>
    <lineage>
        <taxon>Eukaryota</taxon>
        <taxon>Viridiplantae</taxon>
        <taxon>Streptophyta</taxon>
        <taxon>Embryophyta</taxon>
        <taxon>Tracheophyta</taxon>
        <taxon>Spermatophyta</taxon>
        <taxon>Magnoliopsida</taxon>
        <taxon>Liliopsida</taxon>
        <taxon>Araceae</taxon>
        <taxon>Pothoideae</taxon>
        <taxon>Potheae</taxon>
        <taxon>Anthurium</taxon>
    </lineage>
</organism>
<dbReference type="AlphaFoldDB" id="A0A1D1Z1W9"/>
<dbReference type="GO" id="GO:0016301">
    <property type="term" value="F:kinase activity"/>
    <property type="evidence" value="ECO:0007669"/>
    <property type="project" value="UniProtKB-KW"/>
</dbReference>
<evidence type="ECO:0000256" key="1">
    <source>
        <dbReference type="SAM" id="MobiDB-lite"/>
    </source>
</evidence>
<name>A0A1D1Z1W9_9ARAE</name>
<keyword evidence="3" id="KW-0418">Kinase</keyword>
<feature type="non-terminal residue" evidence="3">
    <location>
        <position position="1"/>
    </location>
</feature>
<dbReference type="InterPro" id="IPR029056">
    <property type="entry name" value="Ribokinase-like"/>
</dbReference>
<accession>A0A1D1Z1W9</accession>
<feature type="compositionally biased region" description="Polar residues" evidence="1">
    <location>
        <begin position="14"/>
        <end position="24"/>
    </location>
</feature>
<evidence type="ECO:0000313" key="3">
    <source>
        <dbReference type="EMBL" id="JAT60836.1"/>
    </source>
</evidence>
<reference evidence="3" key="1">
    <citation type="submission" date="2015-07" db="EMBL/GenBank/DDBJ databases">
        <title>Transcriptome Assembly of Anthurium amnicola.</title>
        <authorList>
            <person name="Suzuki J."/>
        </authorList>
    </citation>
    <scope>NUCLEOTIDE SEQUENCE</scope>
</reference>
<evidence type="ECO:0000259" key="2">
    <source>
        <dbReference type="Pfam" id="PF00294"/>
    </source>
</evidence>
<feature type="domain" description="Carbohydrate kinase PfkB" evidence="2">
    <location>
        <begin position="122"/>
        <end position="437"/>
    </location>
</feature>